<keyword evidence="2" id="KW-1133">Transmembrane helix</keyword>
<proteinExistence type="predicted"/>
<dbReference type="AlphaFoldDB" id="A0A8J3QHT3"/>
<feature type="compositionally biased region" description="Low complexity" evidence="1">
    <location>
        <begin position="1"/>
        <end position="17"/>
    </location>
</feature>
<accession>A0A8J3QHT3</accession>
<dbReference type="Proteomes" id="UP000612899">
    <property type="component" value="Unassembled WGS sequence"/>
</dbReference>
<protein>
    <recommendedName>
        <fullName evidence="5">Septum formation-related domain-containing protein</fullName>
    </recommendedName>
</protein>
<keyword evidence="2" id="KW-0472">Membrane</keyword>
<organism evidence="3 4">
    <name type="scientific">Rhizocola hellebori</name>
    <dbReference type="NCBI Taxonomy" id="1392758"/>
    <lineage>
        <taxon>Bacteria</taxon>
        <taxon>Bacillati</taxon>
        <taxon>Actinomycetota</taxon>
        <taxon>Actinomycetes</taxon>
        <taxon>Micromonosporales</taxon>
        <taxon>Micromonosporaceae</taxon>
        <taxon>Rhizocola</taxon>
    </lineage>
</organism>
<evidence type="ECO:0000256" key="2">
    <source>
        <dbReference type="SAM" id="Phobius"/>
    </source>
</evidence>
<feature type="transmembrane region" description="Helical" evidence="2">
    <location>
        <begin position="28"/>
        <end position="48"/>
    </location>
</feature>
<keyword evidence="2" id="KW-0812">Transmembrane</keyword>
<dbReference type="RefSeq" id="WP_203913673.1">
    <property type="nucleotide sequence ID" value="NZ_BONY01000080.1"/>
</dbReference>
<gene>
    <name evidence="3" type="ORF">Rhe02_80170</name>
</gene>
<keyword evidence="4" id="KW-1185">Reference proteome</keyword>
<evidence type="ECO:0000256" key="1">
    <source>
        <dbReference type="SAM" id="MobiDB-lite"/>
    </source>
</evidence>
<evidence type="ECO:0000313" key="3">
    <source>
        <dbReference type="EMBL" id="GIH09950.1"/>
    </source>
</evidence>
<comment type="caution">
    <text evidence="3">The sequence shown here is derived from an EMBL/GenBank/DDBJ whole genome shotgun (WGS) entry which is preliminary data.</text>
</comment>
<sequence length="136" mass="14446">MSEQEVAPAAAPESAPEQPKKKSAIGRIIGSIIVIAVIAGGGLAYKYLTGDVTIAKVGDCITETVKPDASDAKVVDCSKPEAKNKVIGIVENVPQADMDDADKAQLICDKFPTWENVIWYGKDNGKGQAWCLEKAK</sequence>
<reference evidence="3" key="1">
    <citation type="submission" date="2021-01" db="EMBL/GenBank/DDBJ databases">
        <title>Whole genome shotgun sequence of Rhizocola hellebori NBRC 109834.</title>
        <authorList>
            <person name="Komaki H."/>
            <person name="Tamura T."/>
        </authorList>
    </citation>
    <scope>NUCLEOTIDE SEQUENCE</scope>
    <source>
        <strain evidence="3">NBRC 109834</strain>
    </source>
</reference>
<dbReference type="EMBL" id="BONY01000080">
    <property type="protein sequence ID" value="GIH09950.1"/>
    <property type="molecule type" value="Genomic_DNA"/>
</dbReference>
<evidence type="ECO:0000313" key="4">
    <source>
        <dbReference type="Proteomes" id="UP000612899"/>
    </source>
</evidence>
<evidence type="ECO:0008006" key="5">
    <source>
        <dbReference type="Google" id="ProtNLM"/>
    </source>
</evidence>
<name>A0A8J3QHT3_9ACTN</name>
<feature type="region of interest" description="Disordered" evidence="1">
    <location>
        <begin position="1"/>
        <end position="20"/>
    </location>
</feature>